<gene>
    <name evidence="3" type="ORF">GCM10009801_21550</name>
</gene>
<dbReference type="PANTHER" id="PTHR46825:SF7">
    <property type="entry name" value="D-ALANYL-D-ALANINE CARBOXYPEPTIDASE"/>
    <property type="match status" value="1"/>
</dbReference>
<dbReference type="Gene3D" id="3.40.710.10">
    <property type="entry name" value="DD-peptidase/beta-lactamase superfamily"/>
    <property type="match status" value="1"/>
</dbReference>
<feature type="domain" description="Beta-lactamase-related" evidence="2">
    <location>
        <begin position="39"/>
        <end position="352"/>
    </location>
</feature>
<reference evidence="3 4" key="1">
    <citation type="journal article" date="2019" name="Int. J. Syst. Evol. Microbiol.">
        <title>The Global Catalogue of Microorganisms (GCM) 10K type strain sequencing project: providing services to taxonomists for standard genome sequencing and annotation.</title>
        <authorList>
            <consortium name="The Broad Institute Genomics Platform"/>
            <consortium name="The Broad Institute Genome Sequencing Center for Infectious Disease"/>
            <person name="Wu L."/>
            <person name="Ma J."/>
        </authorList>
    </citation>
    <scope>NUCLEOTIDE SEQUENCE [LARGE SCALE GENOMIC DNA]</scope>
    <source>
        <strain evidence="3 4">JCM 15478</strain>
    </source>
</reference>
<keyword evidence="3" id="KW-0378">Hydrolase</keyword>
<evidence type="ECO:0000313" key="3">
    <source>
        <dbReference type="EMBL" id="GAA2070640.1"/>
    </source>
</evidence>
<keyword evidence="4" id="KW-1185">Reference proteome</keyword>
<dbReference type="InterPro" id="IPR001466">
    <property type="entry name" value="Beta-lactam-related"/>
</dbReference>
<dbReference type="Pfam" id="PF00144">
    <property type="entry name" value="Beta-lactamase"/>
    <property type="match status" value="1"/>
</dbReference>
<protein>
    <submittedName>
        <fullName evidence="3">Serine hydrolase domain-containing protein</fullName>
    </submittedName>
</protein>
<dbReference type="SUPFAM" id="SSF56601">
    <property type="entry name" value="beta-lactamase/transpeptidase-like"/>
    <property type="match status" value="1"/>
</dbReference>
<dbReference type="EMBL" id="BAAAPE010000006">
    <property type="protein sequence ID" value="GAA2070640.1"/>
    <property type="molecule type" value="Genomic_DNA"/>
</dbReference>
<name>A0ABN2VS70_9ACTN</name>
<evidence type="ECO:0000259" key="2">
    <source>
        <dbReference type="Pfam" id="PF00144"/>
    </source>
</evidence>
<dbReference type="Proteomes" id="UP001500016">
    <property type="component" value="Unassembled WGS sequence"/>
</dbReference>
<feature type="signal peptide" evidence="1">
    <location>
        <begin position="1"/>
        <end position="26"/>
    </location>
</feature>
<proteinExistence type="predicted"/>
<sequence length="367" mass="38719">MRVVRSLLTCLLATAATGALALPATAADSGSGGVQRDLDRLVRGGAVGAQATVAVGDGTWRGRAGGATRSGDAPVPRDGRFRIGSATKMFTSVVLLQLVGEGRVDLDAPVSRSLPPGLLPERLGERITVRMALQHRTGLYDVARDLPLGREFVRTRFRHHDQAERVRKAAARPLAFPPGTEYGYSNTNYLIAGLIIEHATGRPYGDEVRDRILRPLGMRHTRVPGDDPRLPGPHAHGYAAGADITALNPSLAGPAGEIVSSPGDLDRFLRALTGGELLRPAEWREMNRSVPAGEPGARYGLGLKTRKLSCGRTAVGHTGGIPGWATLAFATPDGERRVILSANLADWPADEGVGGPIDAVLDDALCG</sequence>
<accession>A0ABN2VS70</accession>
<dbReference type="GO" id="GO:0016787">
    <property type="term" value="F:hydrolase activity"/>
    <property type="evidence" value="ECO:0007669"/>
    <property type="project" value="UniProtKB-KW"/>
</dbReference>
<dbReference type="RefSeq" id="WP_344526565.1">
    <property type="nucleotide sequence ID" value="NZ_BAAAPE010000006.1"/>
</dbReference>
<dbReference type="InterPro" id="IPR050491">
    <property type="entry name" value="AmpC-like"/>
</dbReference>
<feature type="chain" id="PRO_5045748335" evidence="1">
    <location>
        <begin position="27"/>
        <end position="367"/>
    </location>
</feature>
<organism evidence="3 4">
    <name type="scientific">Streptomyces albiaxialis</name>
    <dbReference type="NCBI Taxonomy" id="329523"/>
    <lineage>
        <taxon>Bacteria</taxon>
        <taxon>Bacillati</taxon>
        <taxon>Actinomycetota</taxon>
        <taxon>Actinomycetes</taxon>
        <taxon>Kitasatosporales</taxon>
        <taxon>Streptomycetaceae</taxon>
        <taxon>Streptomyces</taxon>
    </lineage>
</organism>
<dbReference type="InterPro" id="IPR012338">
    <property type="entry name" value="Beta-lactam/transpept-like"/>
</dbReference>
<dbReference type="PANTHER" id="PTHR46825">
    <property type="entry name" value="D-ALANYL-D-ALANINE-CARBOXYPEPTIDASE/ENDOPEPTIDASE AMPH"/>
    <property type="match status" value="1"/>
</dbReference>
<evidence type="ECO:0000256" key="1">
    <source>
        <dbReference type="SAM" id="SignalP"/>
    </source>
</evidence>
<keyword evidence="1" id="KW-0732">Signal</keyword>
<evidence type="ECO:0000313" key="4">
    <source>
        <dbReference type="Proteomes" id="UP001500016"/>
    </source>
</evidence>
<comment type="caution">
    <text evidence="3">The sequence shown here is derived from an EMBL/GenBank/DDBJ whole genome shotgun (WGS) entry which is preliminary data.</text>
</comment>